<gene>
    <name evidence="4" type="ORF">B5807_07235</name>
</gene>
<keyword evidence="2" id="KW-0560">Oxidoreductase</keyword>
<dbReference type="Pfam" id="PF03171">
    <property type="entry name" value="2OG-FeII_Oxy"/>
    <property type="match status" value="1"/>
</dbReference>
<comment type="similarity">
    <text evidence="1 2">Belongs to the iron/ascorbate-dependent oxidoreductase family.</text>
</comment>
<dbReference type="PROSITE" id="PS51471">
    <property type="entry name" value="FE2OG_OXY"/>
    <property type="match status" value="1"/>
</dbReference>
<dbReference type="InterPro" id="IPR026992">
    <property type="entry name" value="DIOX_N"/>
</dbReference>
<dbReference type="GO" id="GO:0044283">
    <property type="term" value="P:small molecule biosynthetic process"/>
    <property type="evidence" value="ECO:0007669"/>
    <property type="project" value="UniProtKB-ARBA"/>
</dbReference>
<dbReference type="OMA" id="LPKEWNC"/>
<dbReference type="AlphaFoldDB" id="A0A1Y2LWT6"/>
<evidence type="ECO:0000256" key="2">
    <source>
        <dbReference type="RuleBase" id="RU003682"/>
    </source>
</evidence>
<evidence type="ECO:0000256" key="1">
    <source>
        <dbReference type="ARBA" id="ARBA00008056"/>
    </source>
</evidence>
<organism evidence="4 5">
    <name type="scientific">Epicoccum nigrum</name>
    <name type="common">Soil fungus</name>
    <name type="synonym">Epicoccum purpurascens</name>
    <dbReference type="NCBI Taxonomy" id="105696"/>
    <lineage>
        <taxon>Eukaryota</taxon>
        <taxon>Fungi</taxon>
        <taxon>Dikarya</taxon>
        <taxon>Ascomycota</taxon>
        <taxon>Pezizomycotina</taxon>
        <taxon>Dothideomycetes</taxon>
        <taxon>Pleosporomycetidae</taxon>
        <taxon>Pleosporales</taxon>
        <taxon>Pleosporineae</taxon>
        <taxon>Didymellaceae</taxon>
        <taxon>Epicoccum</taxon>
    </lineage>
</organism>
<keyword evidence="2" id="KW-0408">Iron</keyword>
<sequence>MTARASIPVIDLAPFLAANATADDQEKVVAAICDAARTYGFFSIIGHGVPLEDQNAAIDCAKRVFDLPIEEKMSVFIENALGTSNRGYEVLQGQTLEAGTLPDMKEGFVIGAEIPKDHPDAGTFLTGPNQWPKSLKPEEFQKPMMNYRDNMVGLAKKVMRVLALGLPKEWGCAPDVFDEFFVDPSGNLRLLHYPPQTSTDPRQLGVGAHTDFGGITFLLQQPGSKGLQVWYPPTESWVPVPVTPDSYVVNIGDLIEKWTAGYYRSALHRVLNFGEKHRYSAPFFLNGNMKMQVEVLDGSGIRFGVREHFMMRLKRSLGEEKSKFLENSKTGTVVTEIAVEA</sequence>
<dbReference type="Pfam" id="PF14226">
    <property type="entry name" value="DIOX_N"/>
    <property type="match status" value="1"/>
</dbReference>
<evidence type="ECO:0000313" key="4">
    <source>
        <dbReference type="EMBL" id="OSS47418.1"/>
    </source>
</evidence>
<accession>A0A1Y2LWT6</accession>
<dbReference type="InParanoid" id="A0A1Y2LWT6"/>
<dbReference type="SUPFAM" id="SSF51197">
    <property type="entry name" value="Clavaminate synthase-like"/>
    <property type="match status" value="1"/>
</dbReference>
<dbReference type="InterPro" id="IPR027443">
    <property type="entry name" value="IPNS-like_sf"/>
</dbReference>
<protein>
    <recommendedName>
        <fullName evidence="3">Fe2OG dioxygenase domain-containing protein</fullName>
    </recommendedName>
</protein>
<dbReference type="EMBL" id="KZ107848">
    <property type="protein sequence ID" value="OSS47418.1"/>
    <property type="molecule type" value="Genomic_DNA"/>
</dbReference>
<dbReference type="Gene3D" id="2.60.120.330">
    <property type="entry name" value="B-lactam Antibiotic, Isopenicillin N Synthase, Chain"/>
    <property type="match status" value="1"/>
</dbReference>
<proteinExistence type="inferred from homology"/>
<dbReference type="InterPro" id="IPR050231">
    <property type="entry name" value="Iron_ascorbate_oxido_reductase"/>
</dbReference>
<keyword evidence="2" id="KW-0479">Metal-binding</keyword>
<dbReference type="InterPro" id="IPR005123">
    <property type="entry name" value="Oxoglu/Fe-dep_dioxygenase_dom"/>
</dbReference>
<name>A0A1Y2LWT6_EPING</name>
<dbReference type="GO" id="GO:0046872">
    <property type="term" value="F:metal ion binding"/>
    <property type="evidence" value="ECO:0007669"/>
    <property type="project" value="UniProtKB-KW"/>
</dbReference>
<feature type="domain" description="Fe2OG dioxygenase" evidence="3">
    <location>
        <begin position="183"/>
        <end position="287"/>
    </location>
</feature>
<evidence type="ECO:0000259" key="3">
    <source>
        <dbReference type="PROSITE" id="PS51471"/>
    </source>
</evidence>
<reference evidence="4 5" key="1">
    <citation type="journal article" date="2017" name="Genome Announc.">
        <title>Genome sequence of the saprophytic ascomycete Epicoccum nigrum ICMP 19927 strain isolated from New Zealand.</title>
        <authorList>
            <person name="Fokin M."/>
            <person name="Fleetwood D."/>
            <person name="Weir B.S."/>
            <person name="Villas-Boas S.G."/>
        </authorList>
    </citation>
    <scope>NUCLEOTIDE SEQUENCE [LARGE SCALE GENOMIC DNA]</scope>
    <source>
        <strain evidence="4 5">ICMP 19927</strain>
    </source>
</reference>
<dbReference type="Proteomes" id="UP000193240">
    <property type="component" value="Unassembled WGS sequence"/>
</dbReference>
<dbReference type="PANTHER" id="PTHR47990">
    <property type="entry name" value="2-OXOGLUTARATE (2OG) AND FE(II)-DEPENDENT OXYGENASE SUPERFAMILY PROTEIN-RELATED"/>
    <property type="match status" value="1"/>
</dbReference>
<dbReference type="InterPro" id="IPR044861">
    <property type="entry name" value="IPNS-like_FE2OG_OXY"/>
</dbReference>
<dbReference type="STRING" id="105696.A0A1Y2LWT6"/>
<dbReference type="GO" id="GO:0016491">
    <property type="term" value="F:oxidoreductase activity"/>
    <property type="evidence" value="ECO:0007669"/>
    <property type="project" value="UniProtKB-KW"/>
</dbReference>
<evidence type="ECO:0000313" key="5">
    <source>
        <dbReference type="Proteomes" id="UP000193240"/>
    </source>
</evidence>
<keyword evidence="5" id="KW-1185">Reference proteome</keyword>